<feature type="chain" id="PRO_5045859661" description="Lipocalin-like domain-containing protein" evidence="1">
    <location>
        <begin position="21"/>
        <end position="341"/>
    </location>
</feature>
<keyword evidence="1" id="KW-0732">Signal</keyword>
<dbReference type="RefSeq" id="WP_317489672.1">
    <property type="nucleotide sequence ID" value="NZ_CP136051.1"/>
</dbReference>
<dbReference type="EMBL" id="CP136051">
    <property type="protein sequence ID" value="WOK06982.1"/>
    <property type="molecule type" value="Genomic_DNA"/>
</dbReference>
<gene>
    <name evidence="2" type="ORF">RT717_28360</name>
</gene>
<name>A0ABZ0ITP8_9BACT</name>
<protein>
    <recommendedName>
        <fullName evidence="4">Lipocalin-like domain-containing protein</fullName>
    </recommendedName>
</protein>
<evidence type="ECO:0000313" key="2">
    <source>
        <dbReference type="EMBL" id="WOK06982.1"/>
    </source>
</evidence>
<organism evidence="2 3">
    <name type="scientific">Imperialibacter roseus</name>
    <dbReference type="NCBI Taxonomy" id="1324217"/>
    <lineage>
        <taxon>Bacteria</taxon>
        <taxon>Pseudomonadati</taxon>
        <taxon>Bacteroidota</taxon>
        <taxon>Cytophagia</taxon>
        <taxon>Cytophagales</taxon>
        <taxon>Flammeovirgaceae</taxon>
        <taxon>Imperialibacter</taxon>
    </lineage>
</organism>
<accession>A0ABZ0ITP8</accession>
<reference evidence="2 3" key="1">
    <citation type="journal article" date="2023" name="Microbiol. Resour. Announc.">
        <title>Complete Genome Sequence of Imperialibacter roseus strain P4T.</title>
        <authorList>
            <person name="Tizabi D.R."/>
            <person name="Bachvaroff T."/>
            <person name="Hill R.T."/>
        </authorList>
    </citation>
    <scope>NUCLEOTIDE SEQUENCE [LARGE SCALE GENOMIC DNA]</scope>
    <source>
        <strain evidence="2 3">P4T</strain>
    </source>
</reference>
<evidence type="ECO:0000256" key="1">
    <source>
        <dbReference type="SAM" id="SignalP"/>
    </source>
</evidence>
<feature type="signal peptide" evidence="1">
    <location>
        <begin position="1"/>
        <end position="20"/>
    </location>
</feature>
<keyword evidence="3" id="KW-1185">Reference proteome</keyword>
<proteinExistence type="predicted"/>
<dbReference type="Proteomes" id="UP001302349">
    <property type="component" value="Chromosome"/>
</dbReference>
<evidence type="ECO:0000313" key="3">
    <source>
        <dbReference type="Proteomes" id="UP001302349"/>
    </source>
</evidence>
<evidence type="ECO:0008006" key="4">
    <source>
        <dbReference type="Google" id="ProtNLM"/>
    </source>
</evidence>
<sequence>MKTKRAIFIVGLIFYQAALAQIGSKVKEQTSQGLPGTWVNTEFGYTMTLLLLSNGSGEFDGESITYTAGDNRLAIKFATEVVTYQYNLAGDQLTLSGGDLDSAITFGKSGAERQATANALPTQTADSPTRSIVGNWESQGQVLDFMANGKVVIDGNSFDYQTQGTTVILSTPQGAVQFQYQLGGNTLTLTGPGGSLVYNKFNGSVPPAGPTGVSSNSGSAPAELAGKWCYVNVASTGSGGWSTDECIILNANGTYEYYSENSGSATVTNQYGTQIATGGTSSQTSDAGTWSLQGSVLVASSRSGGNQSFTFEKRNHPKNGDPMIVLNGRTYVTFYQKPPWR</sequence>